<dbReference type="EC" id="2.4.1.-" evidence="10"/>
<comment type="similarity">
    <text evidence="2 10">Belongs to the glycosyltransferase 31 family.</text>
</comment>
<evidence type="ECO:0000256" key="9">
    <source>
        <dbReference type="ARBA" id="ARBA00023136"/>
    </source>
</evidence>
<dbReference type="GO" id="GO:0008194">
    <property type="term" value="F:UDP-glycosyltransferase activity"/>
    <property type="evidence" value="ECO:0007669"/>
    <property type="project" value="TreeGrafter"/>
</dbReference>
<dbReference type="EMBL" id="JXXN02008046">
    <property type="protein sequence ID" value="THD18904.1"/>
    <property type="molecule type" value="Genomic_DNA"/>
</dbReference>
<keyword evidence="3 10" id="KW-0328">Glycosyltransferase</keyword>
<dbReference type="GO" id="GO:0016758">
    <property type="term" value="F:hexosyltransferase activity"/>
    <property type="evidence" value="ECO:0007669"/>
    <property type="project" value="InterPro"/>
</dbReference>
<reference evidence="11" key="1">
    <citation type="submission" date="2019-03" db="EMBL/GenBank/DDBJ databases">
        <title>Improved annotation for the trematode Fasciola hepatica.</title>
        <authorList>
            <person name="Choi Y.-J."/>
            <person name="Martin J."/>
            <person name="Mitreva M."/>
        </authorList>
    </citation>
    <scope>NUCLEOTIDE SEQUENCE [LARGE SCALE GENOMIC DNA]</scope>
</reference>
<evidence type="ECO:0000256" key="6">
    <source>
        <dbReference type="ARBA" id="ARBA00022968"/>
    </source>
</evidence>
<gene>
    <name evidence="11" type="ORF">D915_010445</name>
</gene>
<evidence type="ECO:0000256" key="8">
    <source>
        <dbReference type="ARBA" id="ARBA00023034"/>
    </source>
</evidence>
<organism evidence="11 12">
    <name type="scientific">Fasciola hepatica</name>
    <name type="common">Liver fluke</name>
    <dbReference type="NCBI Taxonomy" id="6192"/>
    <lineage>
        <taxon>Eukaryota</taxon>
        <taxon>Metazoa</taxon>
        <taxon>Spiralia</taxon>
        <taxon>Lophotrochozoa</taxon>
        <taxon>Platyhelminthes</taxon>
        <taxon>Trematoda</taxon>
        <taxon>Digenea</taxon>
        <taxon>Plagiorchiida</taxon>
        <taxon>Echinostomata</taxon>
        <taxon>Echinostomatoidea</taxon>
        <taxon>Fasciolidae</taxon>
        <taxon>Fasciola</taxon>
    </lineage>
</organism>
<dbReference type="PANTHER" id="PTHR11214">
    <property type="entry name" value="BETA-1,3-N-ACETYLGLUCOSAMINYLTRANSFERASE"/>
    <property type="match status" value="1"/>
</dbReference>
<proteinExistence type="inferred from homology"/>
<protein>
    <recommendedName>
        <fullName evidence="10">Hexosyltransferase</fullName>
        <ecNumber evidence="10">2.4.1.-</ecNumber>
    </recommendedName>
</protein>
<dbReference type="Gene3D" id="3.90.550.50">
    <property type="match status" value="1"/>
</dbReference>
<evidence type="ECO:0000256" key="10">
    <source>
        <dbReference type="RuleBase" id="RU363063"/>
    </source>
</evidence>
<dbReference type="PANTHER" id="PTHR11214:SF349">
    <property type="entry name" value="BETA-1,3-GALACTOSYLTRANSFERASE BRN"/>
    <property type="match status" value="1"/>
</dbReference>
<evidence type="ECO:0000256" key="4">
    <source>
        <dbReference type="ARBA" id="ARBA00022679"/>
    </source>
</evidence>
<keyword evidence="8 10" id="KW-0333">Golgi apparatus</keyword>
<evidence type="ECO:0000256" key="2">
    <source>
        <dbReference type="ARBA" id="ARBA00008661"/>
    </source>
</evidence>
<keyword evidence="6" id="KW-0735">Signal-anchor</keyword>
<keyword evidence="12" id="KW-1185">Reference proteome</keyword>
<keyword evidence="5" id="KW-0812">Transmembrane</keyword>
<keyword evidence="4" id="KW-0808">Transferase</keyword>
<sequence length="246" mass="27703">MPASSQSKWAEFDGLRLRNLGKLFDNTTAALQTILNESVQYGDLLIGDFTDSYYNLTIKQVTTFRWISAFCRYTSALYLFIDNDYSLVPQNLIKMIQDIPDAIKLYLNGGTFGPARGVLRPKNRTYGGRYDVSLDEIPWDMYPQYSSGAAYMVGASLVTDAAIAMAYTRFLRIDDAYLGFVWDKLHVPILTIPGMLHTVVNFPHTEHVISLPSKEADKLVDWNTGRIQKKNITIAPELRDSLVIGG</sequence>
<evidence type="ECO:0000313" key="12">
    <source>
        <dbReference type="Proteomes" id="UP000230066"/>
    </source>
</evidence>
<name>A0A2H1BT57_FASHE</name>
<dbReference type="GO" id="GO:0000139">
    <property type="term" value="C:Golgi membrane"/>
    <property type="evidence" value="ECO:0007669"/>
    <property type="project" value="UniProtKB-SubCell"/>
</dbReference>
<dbReference type="Pfam" id="PF01762">
    <property type="entry name" value="Galactosyl_T"/>
    <property type="match status" value="1"/>
</dbReference>
<dbReference type="InterPro" id="IPR002659">
    <property type="entry name" value="Glyco_trans_31"/>
</dbReference>
<dbReference type="Proteomes" id="UP000230066">
    <property type="component" value="Unassembled WGS sequence"/>
</dbReference>
<evidence type="ECO:0000256" key="5">
    <source>
        <dbReference type="ARBA" id="ARBA00022692"/>
    </source>
</evidence>
<evidence type="ECO:0000256" key="1">
    <source>
        <dbReference type="ARBA" id="ARBA00004323"/>
    </source>
</evidence>
<keyword evidence="7" id="KW-1133">Transmembrane helix</keyword>
<dbReference type="AlphaFoldDB" id="A0A2H1BT57"/>
<evidence type="ECO:0000256" key="7">
    <source>
        <dbReference type="ARBA" id="ARBA00022989"/>
    </source>
</evidence>
<evidence type="ECO:0000256" key="3">
    <source>
        <dbReference type="ARBA" id="ARBA00022676"/>
    </source>
</evidence>
<accession>A0A2H1BT57</accession>
<keyword evidence="9" id="KW-0472">Membrane</keyword>
<comment type="caution">
    <text evidence="11">The sequence shown here is derived from an EMBL/GenBank/DDBJ whole genome shotgun (WGS) entry which is preliminary data.</text>
</comment>
<comment type="subcellular location">
    <subcellularLocation>
        <location evidence="1 10">Golgi apparatus membrane</location>
        <topology evidence="1 10">Single-pass type II membrane protein</topology>
    </subcellularLocation>
</comment>
<evidence type="ECO:0000313" key="11">
    <source>
        <dbReference type="EMBL" id="THD18904.1"/>
    </source>
</evidence>
<dbReference type="GO" id="GO:0006493">
    <property type="term" value="P:protein O-linked glycosylation"/>
    <property type="evidence" value="ECO:0007669"/>
    <property type="project" value="TreeGrafter"/>
</dbReference>